<name>A0ABP6SM28_9ACTN</name>
<organism evidence="1 2">
    <name type="scientific">Streptomyces sannanensis</name>
    <dbReference type="NCBI Taxonomy" id="285536"/>
    <lineage>
        <taxon>Bacteria</taxon>
        <taxon>Bacillati</taxon>
        <taxon>Actinomycetota</taxon>
        <taxon>Actinomycetes</taxon>
        <taxon>Kitasatosporales</taxon>
        <taxon>Streptomycetaceae</taxon>
        <taxon>Streptomyces</taxon>
    </lineage>
</organism>
<keyword evidence="2" id="KW-1185">Reference proteome</keyword>
<evidence type="ECO:0000313" key="2">
    <source>
        <dbReference type="Proteomes" id="UP001499990"/>
    </source>
</evidence>
<dbReference type="EMBL" id="BAAAYL010000001">
    <property type="protein sequence ID" value="GAA3379481.1"/>
    <property type="molecule type" value="Genomic_DNA"/>
</dbReference>
<reference evidence="2" key="1">
    <citation type="journal article" date="2019" name="Int. J. Syst. Evol. Microbiol.">
        <title>The Global Catalogue of Microorganisms (GCM) 10K type strain sequencing project: providing services to taxonomists for standard genome sequencing and annotation.</title>
        <authorList>
            <consortium name="The Broad Institute Genomics Platform"/>
            <consortium name="The Broad Institute Genome Sequencing Center for Infectious Disease"/>
            <person name="Wu L."/>
            <person name="Ma J."/>
        </authorList>
    </citation>
    <scope>NUCLEOTIDE SEQUENCE [LARGE SCALE GENOMIC DNA]</scope>
    <source>
        <strain evidence="2">JCM 9651</strain>
    </source>
</reference>
<proteinExistence type="predicted"/>
<accession>A0ABP6SM28</accession>
<gene>
    <name evidence="1" type="ORF">GCM10020367_63190</name>
</gene>
<protein>
    <submittedName>
        <fullName evidence="1">Uncharacterized protein</fullName>
    </submittedName>
</protein>
<sequence length="83" mass="8909">MSAAERSGAAPVRLTLPYHRINERSVRELGRIFSAHPGDNPVRLAVRGPSKTAVYQLSSMVDATTVASDIKGSFGQEAWQGLA</sequence>
<evidence type="ECO:0000313" key="1">
    <source>
        <dbReference type="EMBL" id="GAA3379481.1"/>
    </source>
</evidence>
<comment type="caution">
    <text evidence="1">The sequence shown here is derived from an EMBL/GenBank/DDBJ whole genome shotgun (WGS) entry which is preliminary data.</text>
</comment>
<dbReference type="Proteomes" id="UP001499990">
    <property type="component" value="Unassembled WGS sequence"/>
</dbReference>